<accession>A0A1W5D3X6</accession>
<reference evidence="2" key="2">
    <citation type="submission" date="2017-03" db="EMBL/GenBank/DDBJ databases">
        <authorList>
            <person name="Afonso C.L."/>
            <person name="Miller P.J."/>
            <person name="Scott M.A."/>
            <person name="Spackman E."/>
            <person name="Goraichik I."/>
            <person name="Dimitrov K.M."/>
            <person name="Suarez D.L."/>
            <person name="Swayne D.E."/>
        </authorList>
    </citation>
    <scope>NUCLEOTIDE SEQUENCE [LARGE SCALE GENOMIC DNA]</scope>
</reference>
<evidence type="ECO:0008006" key="5">
    <source>
        <dbReference type="Google" id="ProtNLM"/>
    </source>
</evidence>
<protein>
    <recommendedName>
        <fullName evidence="5">SnoaL-like domain-containing protein</fullName>
    </recommendedName>
</protein>
<name>A0A1W5D3X6_9LECA</name>
<proteinExistence type="predicted"/>
<dbReference type="Gene3D" id="3.10.450.50">
    <property type="match status" value="1"/>
</dbReference>
<dbReference type="InterPro" id="IPR032710">
    <property type="entry name" value="NTF2-like_dom_sf"/>
</dbReference>
<evidence type="ECO:0000313" key="2">
    <source>
        <dbReference type="EMBL" id="SLM37745.1"/>
    </source>
</evidence>
<evidence type="ECO:0000313" key="4">
    <source>
        <dbReference type="Proteomes" id="UP000324767"/>
    </source>
</evidence>
<dbReference type="Proteomes" id="UP000192927">
    <property type="component" value="Unassembled WGS sequence"/>
</dbReference>
<gene>
    <name evidence="1" type="ORF">FRX48_01164</name>
</gene>
<dbReference type="OrthoDB" id="5305593at2759"/>
<dbReference type="AlphaFoldDB" id="A0A1W5D3X6"/>
<evidence type="ECO:0000313" key="1">
    <source>
        <dbReference type="EMBL" id="KAA6414415.1"/>
    </source>
</evidence>
<keyword evidence="3" id="KW-1185">Reference proteome</keyword>
<evidence type="ECO:0000313" key="3">
    <source>
        <dbReference type="Proteomes" id="UP000192927"/>
    </source>
</evidence>
<reference evidence="3" key="1">
    <citation type="submission" date="2017-03" db="EMBL/GenBank/DDBJ databases">
        <authorList>
            <person name="Sharma R."/>
            <person name="Thines M."/>
        </authorList>
    </citation>
    <scope>NUCLEOTIDE SEQUENCE [LARGE SCALE GENOMIC DNA]</scope>
</reference>
<dbReference type="EMBL" id="VXIT01000002">
    <property type="protein sequence ID" value="KAA6414415.1"/>
    <property type="molecule type" value="Genomic_DNA"/>
</dbReference>
<dbReference type="EMBL" id="FWEW01001889">
    <property type="protein sequence ID" value="SLM37745.1"/>
    <property type="molecule type" value="Genomic_DNA"/>
</dbReference>
<dbReference type="SUPFAM" id="SSF54427">
    <property type="entry name" value="NTF2-like"/>
    <property type="match status" value="1"/>
</dbReference>
<reference evidence="1 4" key="3">
    <citation type="submission" date="2019-09" db="EMBL/GenBank/DDBJ databases">
        <title>The hologenome of the rock-dwelling lichen Lasallia pustulata.</title>
        <authorList>
            <person name="Greshake Tzovaras B."/>
            <person name="Segers F."/>
            <person name="Bicker A."/>
            <person name="Dal Grande F."/>
            <person name="Otte J."/>
            <person name="Hankeln T."/>
            <person name="Schmitt I."/>
            <person name="Ebersberger I."/>
        </authorList>
    </citation>
    <scope>NUCLEOTIDE SEQUENCE [LARGE SCALE GENOMIC DNA]</scope>
    <source>
        <strain evidence="1">A1-1</strain>
    </source>
</reference>
<dbReference type="Proteomes" id="UP000324767">
    <property type="component" value="Unassembled WGS sequence"/>
</dbReference>
<organism evidence="2 3">
    <name type="scientific">Lasallia pustulata</name>
    <dbReference type="NCBI Taxonomy" id="136370"/>
    <lineage>
        <taxon>Eukaryota</taxon>
        <taxon>Fungi</taxon>
        <taxon>Dikarya</taxon>
        <taxon>Ascomycota</taxon>
        <taxon>Pezizomycotina</taxon>
        <taxon>Lecanoromycetes</taxon>
        <taxon>OSLEUM clade</taxon>
        <taxon>Umbilicariomycetidae</taxon>
        <taxon>Umbilicariales</taxon>
        <taxon>Umbilicariaceae</taxon>
        <taxon>Lasallia</taxon>
    </lineage>
</organism>
<sequence>MAQKSSPREPGMTALGHRHPDHDYIVARQERYIEAWRSGSPERVMEFMDAKELNYSNFGMDKEDLSHSSIKDLFAKNLSDFHDLDIKTRSLHGHKHFTAWEWVVTGKAKRGPNGEMLKKEEIEPKKMIGCTLMWWNKDDKIIRNHEYAQLKNE</sequence>